<organism evidence="1 2">
    <name type="scientific">Trichinella nativa</name>
    <dbReference type="NCBI Taxonomy" id="6335"/>
    <lineage>
        <taxon>Eukaryota</taxon>
        <taxon>Metazoa</taxon>
        <taxon>Ecdysozoa</taxon>
        <taxon>Nematoda</taxon>
        <taxon>Enoplea</taxon>
        <taxon>Dorylaimia</taxon>
        <taxon>Trichinellida</taxon>
        <taxon>Trichinellidae</taxon>
        <taxon>Trichinella</taxon>
    </lineage>
</organism>
<comment type="caution">
    <text evidence="1">The sequence shown here is derived from an EMBL/GenBank/DDBJ whole genome shotgun (WGS) entry which is preliminary data.</text>
</comment>
<keyword evidence="2" id="KW-1185">Reference proteome</keyword>
<name>A0A0V1KHS2_9BILA</name>
<dbReference type="AlphaFoldDB" id="A0A0V1KHS2"/>
<reference evidence="1 2" key="1">
    <citation type="submission" date="2015-05" db="EMBL/GenBank/DDBJ databases">
        <title>Evolution of Trichinella species and genotypes.</title>
        <authorList>
            <person name="Korhonen P.K."/>
            <person name="Edoardo P."/>
            <person name="Giuseppe L.R."/>
            <person name="Gasser R.B."/>
        </authorList>
    </citation>
    <scope>NUCLEOTIDE SEQUENCE [LARGE SCALE GENOMIC DNA]</scope>
    <source>
        <strain evidence="1">ISS10</strain>
    </source>
</reference>
<dbReference type="Proteomes" id="UP000054721">
    <property type="component" value="Unassembled WGS sequence"/>
</dbReference>
<accession>A0A0V1KHS2</accession>
<evidence type="ECO:0000313" key="1">
    <source>
        <dbReference type="EMBL" id="KRZ46799.1"/>
    </source>
</evidence>
<proteinExistence type="predicted"/>
<gene>
    <name evidence="1" type="ORF">T02_1120</name>
</gene>
<protein>
    <submittedName>
        <fullName evidence="1">Uncharacterized protein</fullName>
    </submittedName>
</protein>
<dbReference type="EMBL" id="JYDW01002180">
    <property type="protein sequence ID" value="KRZ46799.1"/>
    <property type="molecule type" value="Genomic_DNA"/>
</dbReference>
<evidence type="ECO:0000313" key="2">
    <source>
        <dbReference type="Proteomes" id="UP000054721"/>
    </source>
</evidence>
<sequence length="51" mass="5573">MESQAIRLSNVLKLFNKGGGVRGHQPQKLLLEEGPMLGQVSLGEKDLGVWL</sequence>